<organism evidence="1 2">
    <name type="scientific">Sphaeroforma arctica JP610</name>
    <dbReference type="NCBI Taxonomy" id="667725"/>
    <lineage>
        <taxon>Eukaryota</taxon>
        <taxon>Ichthyosporea</taxon>
        <taxon>Ichthyophonida</taxon>
        <taxon>Sphaeroforma</taxon>
    </lineage>
</organism>
<gene>
    <name evidence="1" type="ORF">SARC_18066</name>
</gene>
<protein>
    <submittedName>
        <fullName evidence="1">Uncharacterized protein</fullName>
    </submittedName>
</protein>
<dbReference type="RefSeq" id="XP_014143328.1">
    <property type="nucleotide sequence ID" value="XM_014287853.1"/>
</dbReference>
<dbReference type="AlphaFoldDB" id="A0A0L0EYC0"/>
<dbReference type="Gene3D" id="3.30.930.10">
    <property type="entry name" value="Bira Bifunctional Protein, Domain 2"/>
    <property type="match status" value="1"/>
</dbReference>
<proteinExistence type="predicted"/>
<dbReference type="OrthoDB" id="341578at2759"/>
<dbReference type="InterPro" id="IPR045864">
    <property type="entry name" value="aa-tRNA-synth_II/BPL/LPL"/>
</dbReference>
<dbReference type="STRING" id="667725.A0A0L0EYC0"/>
<evidence type="ECO:0000313" key="2">
    <source>
        <dbReference type="Proteomes" id="UP000054560"/>
    </source>
</evidence>
<sequence>MDGGHPSACVLMDRSGGLVTLPYDLTQSFCRFVARNKITKLKRYFLGQVFREDQ</sequence>
<dbReference type="SUPFAM" id="SSF55681">
    <property type="entry name" value="Class II aaRS and biotin synthetases"/>
    <property type="match status" value="1"/>
</dbReference>
<keyword evidence="2" id="KW-1185">Reference proteome</keyword>
<dbReference type="EMBL" id="KQ255120">
    <property type="protein sequence ID" value="KNC69426.1"/>
    <property type="molecule type" value="Genomic_DNA"/>
</dbReference>
<evidence type="ECO:0000313" key="1">
    <source>
        <dbReference type="EMBL" id="KNC69426.1"/>
    </source>
</evidence>
<name>A0A0L0EYC0_9EUKA</name>
<dbReference type="Proteomes" id="UP000054560">
    <property type="component" value="Unassembled WGS sequence"/>
</dbReference>
<dbReference type="GeneID" id="25918570"/>
<feature type="non-terminal residue" evidence="1">
    <location>
        <position position="54"/>
    </location>
</feature>
<reference evidence="1 2" key="1">
    <citation type="submission" date="2011-02" db="EMBL/GenBank/DDBJ databases">
        <title>The Genome Sequence of Sphaeroforma arctica JP610.</title>
        <authorList>
            <consortium name="The Broad Institute Genome Sequencing Platform"/>
            <person name="Russ C."/>
            <person name="Cuomo C."/>
            <person name="Young S.K."/>
            <person name="Zeng Q."/>
            <person name="Gargeya S."/>
            <person name="Alvarado L."/>
            <person name="Berlin A."/>
            <person name="Chapman S.B."/>
            <person name="Chen Z."/>
            <person name="Freedman E."/>
            <person name="Gellesch M."/>
            <person name="Goldberg J."/>
            <person name="Griggs A."/>
            <person name="Gujja S."/>
            <person name="Heilman E."/>
            <person name="Heiman D."/>
            <person name="Howarth C."/>
            <person name="Mehta T."/>
            <person name="Neiman D."/>
            <person name="Pearson M."/>
            <person name="Roberts A."/>
            <person name="Saif S."/>
            <person name="Shea T."/>
            <person name="Shenoy N."/>
            <person name="Sisk P."/>
            <person name="Stolte C."/>
            <person name="Sykes S."/>
            <person name="White J."/>
            <person name="Yandava C."/>
            <person name="Burger G."/>
            <person name="Gray M.W."/>
            <person name="Holland P.W.H."/>
            <person name="King N."/>
            <person name="Lang F.B.F."/>
            <person name="Roger A.J."/>
            <person name="Ruiz-Trillo I."/>
            <person name="Haas B."/>
            <person name="Nusbaum C."/>
            <person name="Birren B."/>
        </authorList>
    </citation>
    <scope>NUCLEOTIDE SEQUENCE [LARGE SCALE GENOMIC DNA]</scope>
    <source>
        <strain evidence="1 2">JP610</strain>
    </source>
</reference>
<accession>A0A0L0EYC0</accession>